<dbReference type="Pfam" id="PF00856">
    <property type="entry name" value="SET"/>
    <property type="match status" value="1"/>
</dbReference>
<accession>I0YPI4</accession>
<feature type="coiled-coil region" evidence="1">
    <location>
        <begin position="323"/>
        <end position="350"/>
    </location>
</feature>
<name>I0YPI4_COCSC</name>
<dbReference type="GeneID" id="17038279"/>
<dbReference type="PROSITE" id="PS50280">
    <property type="entry name" value="SET"/>
    <property type="match status" value="1"/>
</dbReference>
<organism evidence="3 4">
    <name type="scientific">Coccomyxa subellipsoidea (strain C-169)</name>
    <name type="common">Green microalga</name>
    <dbReference type="NCBI Taxonomy" id="574566"/>
    <lineage>
        <taxon>Eukaryota</taxon>
        <taxon>Viridiplantae</taxon>
        <taxon>Chlorophyta</taxon>
        <taxon>core chlorophytes</taxon>
        <taxon>Trebouxiophyceae</taxon>
        <taxon>Trebouxiophyceae incertae sedis</taxon>
        <taxon>Coccomyxaceae</taxon>
        <taxon>Coccomyxa</taxon>
        <taxon>Coccomyxa subellipsoidea</taxon>
    </lineage>
</organism>
<sequence length="377" mass="41321">MAVVTREYMKGGGSINIPDAKDVAYLLARFACNNHTICDDELRPIGVGIYPQGAMLNHSCTPNTMQSFHGSRIVFRAVQHIPAGAEATIAYVELAATRAERSAALRANYFFDIDAGKEHLSSPSKEITLHDSLRMELYRAPSWGMDPHDPMLTSLSSSAGSGANASRVRIERHASFLEPDSEEAEAGLSQSPSNAQEWVVNVQCWGPAFWQGDGNDSLEAFKAETVAGMLADAVHSHTRATDLVSQSRAAEACSIAKRALQSFGEGMQTHIWRMRLLEVQLRAAIECGNQWEAALEAAQALLQFYRWLYPKVWPNLGLHLATLAKIAALLEQDEEAAKQAEAAASTLRITHPESPILQEMLRLWHDTKALLSANADD</sequence>
<dbReference type="InterPro" id="IPR011990">
    <property type="entry name" value="TPR-like_helical_dom_sf"/>
</dbReference>
<dbReference type="PANTHER" id="PTHR12197:SF251">
    <property type="entry name" value="EG:BACR7C10.4 PROTEIN"/>
    <property type="match status" value="1"/>
</dbReference>
<dbReference type="Proteomes" id="UP000007264">
    <property type="component" value="Unassembled WGS sequence"/>
</dbReference>
<comment type="caution">
    <text evidence="3">The sequence shown here is derived from an EMBL/GenBank/DDBJ whole genome shotgun (WGS) entry which is preliminary data.</text>
</comment>
<dbReference type="eggNOG" id="KOG2084">
    <property type="taxonomic scope" value="Eukaryota"/>
</dbReference>
<evidence type="ECO:0000313" key="4">
    <source>
        <dbReference type="Proteomes" id="UP000007264"/>
    </source>
</evidence>
<evidence type="ECO:0000259" key="2">
    <source>
        <dbReference type="PROSITE" id="PS50280"/>
    </source>
</evidence>
<dbReference type="Gene3D" id="2.170.270.10">
    <property type="entry name" value="SET domain"/>
    <property type="match status" value="1"/>
</dbReference>
<dbReference type="PANTHER" id="PTHR12197">
    <property type="entry name" value="HISTONE-LYSINE N-METHYLTRANSFERASE SMYD"/>
    <property type="match status" value="1"/>
</dbReference>
<dbReference type="InterPro" id="IPR046341">
    <property type="entry name" value="SET_dom_sf"/>
</dbReference>
<protein>
    <recommendedName>
        <fullName evidence="2">SET domain-containing protein</fullName>
    </recommendedName>
</protein>
<dbReference type="Gene3D" id="1.10.220.160">
    <property type="match status" value="1"/>
</dbReference>
<dbReference type="AlphaFoldDB" id="I0YPI4"/>
<dbReference type="SUPFAM" id="SSF82199">
    <property type="entry name" value="SET domain"/>
    <property type="match status" value="1"/>
</dbReference>
<dbReference type="KEGG" id="csl:COCSUDRAFT_48675"/>
<keyword evidence="1" id="KW-0175">Coiled coil</keyword>
<keyword evidence="4" id="KW-1185">Reference proteome</keyword>
<dbReference type="Gene3D" id="1.25.40.10">
    <property type="entry name" value="Tetratricopeptide repeat domain"/>
    <property type="match status" value="1"/>
</dbReference>
<gene>
    <name evidence="3" type="ORF">COCSUDRAFT_48675</name>
</gene>
<evidence type="ECO:0000313" key="3">
    <source>
        <dbReference type="EMBL" id="EIE20303.1"/>
    </source>
</evidence>
<dbReference type="InterPro" id="IPR050869">
    <property type="entry name" value="H3K4_H4K5_MeTrfase"/>
</dbReference>
<proteinExistence type="predicted"/>
<dbReference type="RefSeq" id="XP_005644847.1">
    <property type="nucleotide sequence ID" value="XM_005644790.1"/>
</dbReference>
<evidence type="ECO:0000256" key="1">
    <source>
        <dbReference type="SAM" id="Coils"/>
    </source>
</evidence>
<feature type="domain" description="SET" evidence="2">
    <location>
        <begin position="1"/>
        <end position="92"/>
    </location>
</feature>
<reference evidence="3 4" key="1">
    <citation type="journal article" date="2012" name="Genome Biol.">
        <title>The genome of the polar eukaryotic microalga coccomyxa subellipsoidea reveals traits of cold adaptation.</title>
        <authorList>
            <person name="Blanc G."/>
            <person name="Agarkova I."/>
            <person name="Grimwood J."/>
            <person name="Kuo A."/>
            <person name="Brueggeman A."/>
            <person name="Dunigan D."/>
            <person name="Gurnon J."/>
            <person name="Ladunga I."/>
            <person name="Lindquist E."/>
            <person name="Lucas S."/>
            <person name="Pangilinan J."/>
            <person name="Proschold T."/>
            <person name="Salamov A."/>
            <person name="Schmutz J."/>
            <person name="Weeks D."/>
            <person name="Yamada T."/>
            <person name="Claverie J.M."/>
            <person name="Grigoriev I."/>
            <person name="Van Etten J."/>
            <person name="Lomsadze A."/>
            <person name="Borodovsky M."/>
        </authorList>
    </citation>
    <scope>NUCLEOTIDE SEQUENCE [LARGE SCALE GENOMIC DNA]</scope>
    <source>
        <strain evidence="3 4">C-169</strain>
    </source>
</reference>
<dbReference type="InterPro" id="IPR001214">
    <property type="entry name" value="SET_dom"/>
</dbReference>
<dbReference type="EMBL" id="AGSI01000016">
    <property type="protein sequence ID" value="EIE20303.1"/>
    <property type="molecule type" value="Genomic_DNA"/>
</dbReference>
<dbReference type="OrthoDB" id="547043at2759"/>
<dbReference type="STRING" id="574566.I0YPI4"/>
<dbReference type="GO" id="GO:0005634">
    <property type="term" value="C:nucleus"/>
    <property type="evidence" value="ECO:0007669"/>
    <property type="project" value="TreeGrafter"/>
</dbReference>